<feature type="transmembrane region" description="Helical" evidence="1">
    <location>
        <begin position="396"/>
        <end position="417"/>
    </location>
</feature>
<dbReference type="EMBL" id="JAENIM010000047">
    <property type="protein sequence ID" value="MBK1792770.1"/>
    <property type="molecule type" value="Genomic_DNA"/>
</dbReference>
<feature type="transmembrane region" description="Helical" evidence="1">
    <location>
        <begin position="116"/>
        <end position="136"/>
    </location>
</feature>
<feature type="transmembrane region" description="Helical" evidence="1">
    <location>
        <begin position="258"/>
        <end position="285"/>
    </location>
</feature>
<evidence type="ECO:0000313" key="2">
    <source>
        <dbReference type="EMBL" id="MBK1792770.1"/>
    </source>
</evidence>
<feature type="transmembrane region" description="Helical" evidence="1">
    <location>
        <begin position="142"/>
        <end position="164"/>
    </location>
</feature>
<feature type="transmembrane region" description="Helical" evidence="1">
    <location>
        <begin position="297"/>
        <end position="318"/>
    </location>
</feature>
<keyword evidence="1" id="KW-0812">Transmembrane</keyword>
<keyword evidence="3" id="KW-1185">Reference proteome</keyword>
<evidence type="ECO:0008006" key="4">
    <source>
        <dbReference type="Google" id="ProtNLM"/>
    </source>
</evidence>
<feature type="transmembrane region" description="Helical" evidence="1">
    <location>
        <begin position="176"/>
        <end position="194"/>
    </location>
</feature>
<accession>A0A8J7MGZ3</accession>
<dbReference type="AlphaFoldDB" id="A0A8J7MGZ3"/>
<feature type="transmembrane region" description="Helical" evidence="1">
    <location>
        <begin position="84"/>
        <end position="104"/>
    </location>
</feature>
<dbReference type="RefSeq" id="WP_200312779.1">
    <property type="nucleotide sequence ID" value="NZ_JAENIM010000047.1"/>
</dbReference>
<proteinExistence type="predicted"/>
<feature type="transmembrane region" description="Helical" evidence="1">
    <location>
        <begin position="6"/>
        <end position="26"/>
    </location>
</feature>
<organism evidence="2 3">
    <name type="scientific">Persicirhabdus sediminis</name>
    <dbReference type="NCBI Taxonomy" id="454144"/>
    <lineage>
        <taxon>Bacteria</taxon>
        <taxon>Pseudomonadati</taxon>
        <taxon>Verrucomicrobiota</taxon>
        <taxon>Verrucomicrobiia</taxon>
        <taxon>Verrucomicrobiales</taxon>
        <taxon>Verrucomicrobiaceae</taxon>
        <taxon>Persicirhabdus</taxon>
    </lineage>
</organism>
<name>A0A8J7MGZ3_9BACT</name>
<feature type="transmembrane region" description="Helical" evidence="1">
    <location>
        <begin position="228"/>
        <end position="246"/>
    </location>
</feature>
<evidence type="ECO:0000313" key="3">
    <source>
        <dbReference type="Proteomes" id="UP000624703"/>
    </source>
</evidence>
<keyword evidence="1" id="KW-1133">Transmembrane helix</keyword>
<feature type="transmembrane region" description="Helical" evidence="1">
    <location>
        <begin position="38"/>
        <end position="64"/>
    </location>
</feature>
<protein>
    <recommendedName>
        <fullName evidence="4">O-Antigen ligase</fullName>
    </recommendedName>
</protein>
<comment type="caution">
    <text evidence="2">The sequence shown here is derived from an EMBL/GenBank/DDBJ whole genome shotgun (WGS) entry which is preliminary data.</text>
</comment>
<feature type="transmembrane region" description="Helical" evidence="1">
    <location>
        <begin position="429"/>
        <end position="451"/>
    </location>
</feature>
<dbReference type="Proteomes" id="UP000624703">
    <property type="component" value="Unassembled WGS sequence"/>
</dbReference>
<sequence length="481" mass="53011">MNHKIANFLLMVLLVFLGLYVMVSSIGGGGNEIGRLSIYFCLILFLIGSMSPKLGLYALLLLAGYSDMVKRFMVLGSSVSQLDVMYVLAMAPCVLGGAVSHVLIQRISKRQMTKGDFIRFGFASISLLGVAVSAILSGGGLGSLRVIADYGVFTFLVFILPIVFPSRELLLGYIKVALYIFIPVALYGIWQRLFGLADFEMDYLMTGLSRETRQLGQIGLRPFSTLNAASSLTIVMAACAMLTIPLRKLRMLNLIEGIGLFLIFTTACIMTFTRTGWVCLALFPIAVVALRYKGITILAYLVAFGVFIGVVLSADWFLNNLQGWQADISGEGDYGRSTQAFRVTTLYDRFLGFSNMKNPSNWAPFGVETGLITSAEYRYDDPTFSHDQVSRFLFKYGYVPSGIILIIGLVSAFAFHTKLLNQSWSRRKISTFFTGAVFSLFVSILAGTYIFQFPANIFLWMIVCAVIQSMDKDDLIGGGDV</sequence>
<evidence type="ECO:0000256" key="1">
    <source>
        <dbReference type="SAM" id="Phobius"/>
    </source>
</evidence>
<gene>
    <name evidence="2" type="ORF">JIN82_16520</name>
</gene>
<keyword evidence="1" id="KW-0472">Membrane</keyword>
<reference evidence="2" key="1">
    <citation type="submission" date="2021-01" db="EMBL/GenBank/DDBJ databases">
        <title>Modified the classification status of verrucomicrobia.</title>
        <authorList>
            <person name="Feng X."/>
        </authorList>
    </citation>
    <scope>NUCLEOTIDE SEQUENCE</scope>
    <source>
        <strain evidence="2">_KCTC 22039</strain>
    </source>
</reference>